<dbReference type="InterPro" id="IPR026367">
    <property type="entry name" value="FxsC_C"/>
</dbReference>
<feature type="compositionally biased region" description="Basic and acidic residues" evidence="1">
    <location>
        <begin position="426"/>
        <end position="444"/>
    </location>
</feature>
<reference evidence="3" key="1">
    <citation type="submission" date="2021-03" db="EMBL/GenBank/DDBJ databases">
        <title>Streptomyces poriferae sp. nov., a novel marine sponge-derived Actinobacteria species with anti-MRSA activity.</title>
        <authorList>
            <person name="Sandoval-Powers M."/>
            <person name="Kralova S."/>
            <person name="Nguyen G.-S."/>
            <person name="Fawwal D."/>
            <person name="Degnes K."/>
            <person name="Klinkenberg G."/>
            <person name="Sletta H."/>
            <person name="Wentzel A."/>
            <person name="Liles M.R."/>
        </authorList>
    </citation>
    <scope>NUCLEOTIDE SEQUENCE</scope>
    <source>
        <strain evidence="3">DSM 41794</strain>
    </source>
</reference>
<proteinExistence type="predicted"/>
<dbReference type="NCBIfam" id="NF040588">
    <property type="entry name" value="FxsC_Nterm"/>
    <property type="match status" value="1"/>
</dbReference>
<organism evidence="3 4">
    <name type="scientific">Streptomyces beijiangensis</name>
    <dbReference type="NCBI Taxonomy" id="163361"/>
    <lineage>
        <taxon>Bacteria</taxon>
        <taxon>Bacillati</taxon>
        <taxon>Actinomycetota</taxon>
        <taxon>Actinomycetes</taxon>
        <taxon>Kitasatosporales</taxon>
        <taxon>Streptomycetaceae</taxon>
        <taxon>Streptomyces</taxon>
    </lineage>
</organism>
<feature type="region of interest" description="Disordered" evidence="1">
    <location>
        <begin position="396"/>
        <end position="444"/>
    </location>
</feature>
<keyword evidence="4" id="KW-1185">Reference proteome</keyword>
<dbReference type="PROSITE" id="PS50104">
    <property type="entry name" value="TIR"/>
    <property type="match status" value="1"/>
</dbReference>
<evidence type="ECO:0000313" key="4">
    <source>
        <dbReference type="Proteomes" id="UP000664167"/>
    </source>
</evidence>
<dbReference type="SUPFAM" id="SSF52200">
    <property type="entry name" value="Toll/Interleukin receptor TIR domain"/>
    <property type="match status" value="1"/>
</dbReference>
<dbReference type="EMBL" id="JAFLRJ010000036">
    <property type="protein sequence ID" value="MBO0511075.1"/>
    <property type="molecule type" value="Genomic_DNA"/>
</dbReference>
<feature type="domain" description="TIR" evidence="2">
    <location>
        <begin position="11"/>
        <end position="192"/>
    </location>
</feature>
<dbReference type="InterPro" id="IPR047603">
    <property type="entry name" value="FxsC_N"/>
</dbReference>
<dbReference type="Pfam" id="PF13676">
    <property type="entry name" value="TIR_2"/>
    <property type="match status" value="1"/>
</dbReference>
<evidence type="ECO:0000313" key="3">
    <source>
        <dbReference type="EMBL" id="MBO0511075.1"/>
    </source>
</evidence>
<gene>
    <name evidence="3" type="ORF">J0695_04510</name>
</gene>
<dbReference type="InterPro" id="IPR035897">
    <property type="entry name" value="Toll_tir_struct_dom_sf"/>
</dbReference>
<evidence type="ECO:0000256" key="1">
    <source>
        <dbReference type="SAM" id="MobiDB-lite"/>
    </source>
</evidence>
<dbReference type="AlphaFoldDB" id="A0A939F2L3"/>
<name>A0A939F2L3_9ACTN</name>
<accession>A0A939F2L3</accession>
<dbReference type="Gene3D" id="3.40.50.10140">
    <property type="entry name" value="Toll/interleukin-1 receptor homology (TIR) domain"/>
    <property type="match status" value="1"/>
</dbReference>
<evidence type="ECO:0000259" key="2">
    <source>
        <dbReference type="PROSITE" id="PS50104"/>
    </source>
</evidence>
<dbReference type="Proteomes" id="UP000664167">
    <property type="component" value="Unassembled WGS sequence"/>
</dbReference>
<dbReference type="InterPro" id="IPR000157">
    <property type="entry name" value="TIR_dom"/>
</dbReference>
<dbReference type="GO" id="GO:0007165">
    <property type="term" value="P:signal transduction"/>
    <property type="evidence" value="ECO:0007669"/>
    <property type="project" value="InterPro"/>
</dbReference>
<dbReference type="NCBIfam" id="TIGR04276">
    <property type="entry name" value="FxsC_Cterm"/>
    <property type="match status" value="1"/>
</dbReference>
<protein>
    <submittedName>
        <fullName evidence="3">TIR domain-containing protein</fullName>
    </submittedName>
</protein>
<comment type="caution">
    <text evidence="3">The sequence shown here is derived from an EMBL/GenBank/DDBJ whole genome shotgun (WGS) entry which is preliminary data.</text>
</comment>
<sequence>MGVAGAPGDDPRPYFFLSYAHIPKSDPKDANPNVWVERFYRDLCEHLMNLTSLPDGASPGFMDRQMKPGEPWPVELSKALAHCRVFVPLYAPRYFLSEQCGREWFAFSRRAAHSRALNSNNSSSASAIVPALWVPVPVKQLPRQAERLQFANEEFGEDYAAEGFYGLIKLRYLRDEYERAVYHLAKRIKEVAEMTQIADGDAEQDYHSVPTGFGPPGGKRRMDISVLACSRSELPTGRSPDCYGAHPREWNPYHPESSRPLADHAADLVRNLDYQVSVGEFEADADRMLPKGPPVTPGMLLLDHWALSTARGAELLGKLTAENRPWISVMVPWNRADPDAALQEDAMRATIQTDLAPRPGDEGGHCSPSGGVPTLQAFSQELPVAVKAAARHYDRHAQTYPPDGGGGSKPQVLPSGVGYGSGIPARETKSNAEKAEGSLRDREP</sequence>